<gene>
    <name evidence="10" type="ORF">HNR48_000358</name>
</gene>
<keyword evidence="11" id="KW-1185">Reference proteome</keyword>
<dbReference type="Pfam" id="PF00015">
    <property type="entry name" value="MCPsignal"/>
    <property type="match status" value="1"/>
</dbReference>
<evidence type="ECO:0000256" key="5">
    <source>
        <dbReference type="ARBA" id="ARBA00023224"/>
    </source>
</evidence>
<reference evidence="10 11" key="1">
    <citation type="submission" date="2020-08" db="EMBL/GenBank/DDBJ databases">
        <title>Genomic Encyclopedia of Type Strains, Phase IV (KMG-IV): sequencing the most valuable type-strain genomes for metagenomic binning, comparative biology and taxonomic classification.</title>
        <authorList>
            <person name="Goeker M."/>
        </authorList>
    </citation>
    <scope>NUCLEOTIDE SEQUENCE [LARGE SCALE GENOMIC DNA]</scope>
    <source>
        <strain evidence="10 11">DSM 22368</strain>
    </source>
</reference>
<comment type="subcellular location">
    <subcellularLocation>
        <location evidence="1">Membrane</location>
        <topology evidence="1">Multi-pass membrane protein</topology>
    </subcellularLocation>
</comment>
<dbReference type="GO" id="GO:0016020">
    <property type="term" value="C:membrane"/>
    <property type="evidence" value="ECO:0007669"/>
    <property type="project" value="UniProtKB-SubCell"/>
</dbReference>
<proteinExistence type="inferred from homology"/>
<dbReference type="EMBL" id="JACHHT010000001">
    <property type="protein sequence ID" value="MBB6520080.1"/>
    <property type="molecule type" value="Genomic_DNA"/>
</dbReference>
<sequence>MNIDNHYRKADKLMLGICCGLFFYGLALAGLYDTWMLALLTGGSCLALVFLLNHIVPGSRIMRCTVAAVFMVFCAMHIQQGHGLIEYHFGIFVLLALLLYYRDWAPPVVAAGVAAVHHLSFYYLQSQGKPVYMLNPDNQSWGLVFLHAGYVVFETAVVVWMALDAKREYAQTEAVNSCIDTVMQTKGEIHLNVRADMDCEVVNVLNQFLESTEQLAAQVKSTAGQLADQGNELNESNNAIARELLEQGQQTDEIASSVIQLSDGAGKVAESVKQATAQLDEANQDSNRGTEAGDASLKDIQSLNTLIGNASGKVGEMENHCEQIYALLGTIQSISEQTNLLALNAAIEAARAGDQGRGFAVVADEVRVLAQRTQSTTNEVQETLEALQQSSKESMSAMDNSRKNAERCVDKTQATVQVLQRVQGNLNTLSGIVAGVENSSVEQQQLVQGMVSNIEQIQTLSRSNKERATQSEGLSCAMVQQSQELVLNVGKFKTA</sequence>
<evidence type="ECO:0000256" key="7">
    <source>
        <dbReference type="PROSITE-ProRule" id="PRU00284"/>
    </source>
</evidence>
<evidence type="ECO:0000313" key="11">
    <source>
        <dbReference type="Proteomes" id="UP000528457"/>
    </source>
</evidence>
<dbReference type="InterPro" id="IPR004090">
    <property type="entry name" value="Chemotax_Me-accpt_rcpt"/>
</dbReference>
<evidence type="ECO:0000256" key="6">
    <source>
        <dbReference type="ARBA" id="ARBA00029447"/>
    </source>
</evidence>
<comment type="similarity">
    <text evidence="6">Belongs to the methyl-accepting chemotaxis (MCP) protein family.</text>
</comment>
<dbReference type="RefSeq" id="WP_166852310.1">
    <property type="nucleotide sequence ID" value="NZ_JAAONY010000001.1"/>
</dbReference>
<accession>A0A7X0MUJ1</accession>
<protein>
    <submittedName>
        <fullName evidence="10">Methyl-accepting chemotaxis protein</fullName>
    </submittedName>
</protein>
<dbReference type="SMART" id="SM00283">
    <property type="entry name" value="MA"/>
    <property type="match status" value="1"/>
</dbReference>
<keyword evidence="2 8" id="KW-0812">Transmembrane</keyword>
<dbReference type="InParanoid" id="A0A7X0MUJ1"/>
<dbReference type="GO" id="GO:0007165">
    <property type="term" value="P:signal transduction"/>
    <property type="evidence" value="ECO:0007669"/>
    <property type="project" value="UniProtKB-KW"/>
</dbReference>
<keyword evidence="5 7" id="KW-0807">Transducer</keyword>
<dbReference type="Proteomes" id="UP000528457">
    <property type="component" value="Unassembled WGS sequence"/>
</dbReference>
<keyword evidence="3 8" id="KW-1133">Transmembrane helix</keyword>
<dbReference type="AlphaFoldDB" id="A0A7X0MUJ1"/>
<evidence type="ECO:0000256" key="3">
    <source>
        <dbReference type="ARBA" id="ARBA00022989"/>
    </source>
</evidence>
<feature type="transmembrane region" description="Helical" evidence="8">
    <location>
        <begin position="12"/>
        <end position="29"/>
    </location>
</feature>
<dbReference type="GO" id="GO:0006935">
    <property type="term" value="P:chemotaxis"/>
    <property type="evidence" value="ECO:0007669"/>
    <property type="project" value="InterPro"/>
</dbReference>
<evidence type="ECO:0000256" key="2">
    <source>
        <dbReference type="ARBA" id="ARBA00022692"/>
    </source>
</evidence>
<dbReference type="PANTHER" id="PTHR32089:SF119">
    <property type="entry name" value="METHYL-ACCEPTING CHEMOTAXIS PROTEIN CTPL"/>
    <property type="match status" value="1"/>
</dbReference>
<dbReference type="SUPFAM" id="SSF58104">
    <property type="entry name" value="Methyl-accepting chemotaxis protein (MCP) signaling domain"/>
    <property type="match status" value="1"/>
</dbReference>
<evidence type="ECO:0000256" key="8">
    <source>
        <dbReference type="SAM" id="Phobius"/>
    </source>
</evidence>
<dbReference type="GO" id="GO:0004888">
    <property type="term" value="F:transmembrane signaling receptor activity"/>
    <property type="evidence" value="ECO:0007669"/>
    <property type="project" value="InterPro"/>
</dbReference>
<dbReference type="PANTHER" id="PTHR32089">
    <property type="entry name" value="METHYL-ACCEPTING CHEMOTAXIS PROTEIN MCPB"/>
    <property type="match status" value="1"/>
</dbReference>
<evidence type="ECO:0000259" key="9">
    <source>
        <dbReference type="PROSITE" id="PS50111"/>
    </source>
</evidence>
<comment type="caution">
    <text evidence="10">The sequence shown here is derived from an EMBL/GenBank/DDBJ whole genome shotgun (WGS) entry which is preliminary data.</text>
</comment>
<keyword evidence="4 8" id="KW-0472">Membrane</keyword>
<name>A0A7X0MUJ1_9GAMM</name>
<dbReference type="InterPro" id="IPR004089">
    <property type="entry name" value="MCPsignal_dom"/>
</dbReference>
<feature type="domain" description="Methyl-accepting transducer" evidence="9">
    <location>
        <begin position="222"/>
        <end position="458"/>
    </location>
</feature>
<dbReference type="Gene3D" id="1.10.287.950">
    <property type="entry name" value="Methyl-accepting chemotaxis protein"/>
    <property type="match status" value="1"/>
</dbReference>
<feature type="transmembrane region" description="Helical" evidence="8">
    <location>
        <begin position="35"/>
        <end position="53"/>
    </location>
</feature>
<dbReference type="PRINTS" id="PR00260">
    <property type="entry name" value="CHEMTRNSDUCR"/>
</dbReference>
<evidence type="ECO:0000256" key="1">
    <source>
        <dbReference type="ARBA" id="ARBA00004141"/>
    </source>
</evidence>
<feature type="transmembrane region" description="Helical" evidence="8">
    <location>
        <begin position="84"/>
        <end position="101"/>
    </location>
</feature>
<dbReference type="PROSITE" id="PS50111">
    <property type="entry name" value="CHEMOTAXIS_TRANSDUC_2"/>
    <property type="match status" value="1"/>
</dbReference>
<feature type="transmembrane region" description="Helical" evidence="8">
    <location>
        <begin position="144"/>
        <end position="163"/>
    </location>
</feature>
<feature type="transmembrane region" description="Helical" evidence="8">
    <location>
        <begin position="108"/>
        <end position="124"/>
    </location>
</feature>
<feature type="transmembrane region" description="Helical" evidence="8">
    <location>
        <begin position="60"/>
        <end position="78"/>
    </location>
</feature>
<evidence type="ECO:0000256" key="4">
    <source>
        <dbReference type="ARBA" id="ARBA00023136"/>
    </source>
</evidence>
<organism evidence="10 11">
    <name type="scientific">Pseudoteredinibacter isoporae</name>
    <dbReference type="NCBI Taxonomy" id="570281"/>
    <lineage>
        <taxon>Bacteria</taxon>
        <taxon>Pseudomonadati</taxon>
        <taxon>Pseudomonadota</taxon>
        <taxon>Gammaproteobacteria</taxon>
        <taxon>Cellvibrionales</taxon>
        <taxon>Cellvibrionaceae</taxon>
        <taxon>Pseudoteredinibacter</taxon>
    </lineage>
</organism>
<evidence type="ECO:0000313" key="10">
    <source>
        <dbReference type="EMBL" id="MBB6520080.1"/>
    </source>
</evidence>